<evidence type="ECO:0000313" key="1">
    <source>
        <dbReference type="EMBL" id="MBB4861651.1"/>
    </source>
</evidence>
<sequence length="131" mass="14154">MEGHRIIRSLTDDHMVYPGHPLVVATVIMTLYPDFQSANKRTELNFSEALGDNRVPGAGCHVNAAMNLLKKGSDGESIDAMVEYGNWYWVEGQAGGHTKNVAAGVAQAAQIEPKFRELAATWFAPPAAKSA</sequence>
<protein>
    <submittedName>
        <fullName evidence="1">Uncharacterized protein</fullName>
    </submittedName>
</protein>
<dbReference type="Proteomes" id="UP000566995">
    <property type="component" value="Unassembled WGS sequence"/>
</dbReference>
<organism evidence="1 2">
    <name type="scientific">Pseudomonas nitroreducens</name>
    <dbReference type="NCBI Taxonomy" id="46680"/>
    <lineage>
        <taxon>Bacteria</taxon>
        <taxon>Pseudomonadati</taxon>
        <taxon>Pseudomonadota</taxon>
        <taxon>Gammaproteobacteria</taxon>
        <taxon>Pseudomonadales</taxon>
        <taxon>Pseudomonadaceae</taxon>
        <taxon>Pseudomonas</taxon>
    </lineage>
</organism>
<dbReference type="EMBL" id="JACHLI010000001">
    <property type="protein sequence ID" value="MBB4861651.1"/>
    <property type="molecule type" value="Genomic_DNA"/>
</dbReference>
<dbReference type="AlphaFoldDB" id="A0A7W7NYP0"/>
<comment type="caution">
    <text evidence="1">The sequence shown here is derived from an EMBL/GenBank/DDBJ whole genome shotgun (WGS) entry which is preliminary data.</text>
</comment>
<evidence type="ECO:0000313" key="2">
    <source>
        <dbReference type="Proteomes" id="UP000566995"/>
    </source>
</evidence>
<accession>A0A7W7NYP0</accession>
<dbReference type="RefSeq" id="WP_184585996.1">
    <property type="nucleotide sequence ID" value="NZ_JACHLI010000001.1"/>
</dbReference>
<proteinExistence type="predicted"/>
<reference evidence="1 2" key="1">
    <citation type="submission" date="2020-08" db="EMBL/GenBank/DDBJ databases">
        <title>Functional genomics of gut bacteria from endangered species of beetles.</title>
        <authorList>
            <person name="Carlos-Shanley C."/>
        </authorList>
    </citation>
    <scope>NUCLEOTIDE SEQUENCE [LARGE SCALE GENOMIC DNA]</scope>
    <source>
        <strain evidence="1 2">S00179</strain>
    </source>
</reference>
<gene>
    <name evidence="1" type="ORF">HNP46_000462</name>
</gene>
<name>A0A7W7NYP0_PSENT</name>